<dbReference type="Pfam" id="PF01610">
    <property type="entry name" value="DDE_Tnp_ISL3"/>
    <property type="match status" value="1"/>
</dbReference>
<protein>
    <recommendedName>
        <fullName evidence="1">Transposase IS204/IS1001/IS1096/IS1165 DDE domain-containing protein</fullName>
    </recommendedName>
</protein>
<evidence type="ECO:0000259" key="1">
    <source>
        <dbReference type="Pfam" id="PF01610"/>
    </source>
</evidence>
<evidence type="ECO:0000313" key="2">
    <source>
        <dbReference type="EMBL" id="OTW29952.1"/>
    </source>
</evidence>
<reference evidence="2 3" key="1">
    <citation type="submission" date="2017-04" db="EMBL/GenBank/DDBJ databases">
        <title>Staphylococcus agnetis, a potential pathogen in the broiler production.</title>
        <authorList>
            <person name="Poulsen L."/>
        </authorList>
    </citation>
    <scope>NUCLEOTIDE SEQUENCE [LARGE SCALE GENOMIC DNA]</scope>
    <source>
        <strain evidence="2 3">723_310714_2_2_spleen</strain>
    </source>
</reference>
<name>A0ABX3Z2G9_9STAP</name>
<accession>A0ABX3Z2G9</accession>
<dbReference type="EMBL" id="NEFX01000048">
    <property type="protein sequence ID" value="OTW29952.1"/>
    <property type="molecule type" value="Genomic_DNA"/>
</dbReference>
<feature type="domain" description="Transposase IS204/IS1001/IS1096/IS1165 DDE" evidence="1">
    <location>
        <begin position="3"/>
        <end position="74"/>
    </location>
</feature>
<dbReference type="InterPro" id="IPR002560">
    <property type="entry name" value="Transposase_DDE"/>
</dbReference>
<sequence>MLLIESLFPNTPIILDSFYIVQTVNEEINRYRIKIMNGFLTKDKYNKLKRHWKLLLKSSTELDRVNYQMFRLFSTRQNQ</sequence>
<gene>
    <name evidence="2" type="ORF">B9M88_12510</name>
</gene>
<evidence type="ECO:0000313" key="3">
    <source>
        <dbReference type="Proteomes" id="UP000195208"/>
    </source>
</evidence>
<dbReference type="Proteomes" id="UP000195208">
    <property type="component" value="Unassembled WGS sequence"/>
</dbReference>
<organism evidence="2 3">
    <name type="scientific">Staphylococcus agnetis</name>
    <dbReference type="NCBI Taxonomy" id="985762"/>
    <lineage>
        <taxon>Bacteria</taxon>
        <taxon>Bacillati</taxon>
        <taxon>Bacillota</taxon>
        <taxon>Bacilli</taxon>
        <taxon>Bacillales</taxon>
        <taxon>Staphylococcaceae</taxon>
        <taxon>Staphylococcus</taxon>
    </lineage>
</organism>
<proteinExistence type="predicted"/>
<comment type="caution">
    <text evidence="2">The sequence shown here is derived from an EMBL/GenBank/DDBJ whole genome shotgun (WGS) entry which is preliminary data.</text>
</comment>
<dbReference type="RefSeq" id="WP_085621942.1">
    <property type="nucleotide sequence ID" value="NZ_CP094809.1"/>
</dbReference>
<keyword evidence="3" id="KW-1185">Reference proteome</keyword>